<feature type="region of interest" description="Disordered" evidence="1">
    <location>
        <begin position="1"/>
        <end position="45"/>
    </location>
</feature>
<sequence>MKKERGKENNDQSFDNSGDSSKKNVRQGWDNAAREAHENGDDKLMLDFDEDFEQDGWIW</sequence>
<feature type="compositionally biased region" description="Basic and acidic residues" evidence="1">
    <location>
        <begin position="32"/>
        <end position="45"/>
    </location>
</feature>
<dbReference type="RefSeq" id="WP_109263643.1">
    <property type="nucleotide sequence ID" value="NZ_QEWP01000004.1"/>
</dbReference>
<protein>
    <recommendedName>
        <fullName evidence="4">AbrB/MazE/SpoVT family DNA-binding domain-containing protein</fullName>
    </recommendedName>
</protein>
<evidence type="ECO:0000313" key="3">
    <source>
        <dbReference type="Proteomes" id="UP000244956"/>
    </source>
</evidence>
<feature type="compositionally biased region" description="Basic and acidic residues" evidence="1">
    <location>
        <begin position="1"/>
        <end position="10"/>
    </location>
</feature>
<keyword evidence="3" id="KW-1185">Reference proteome</keyword>
<name>A0A2U2BAC5_9BACT</name>
<dbReference type="Proteomes" id="UP000244956">
    <property type="component" value="Unassembled WGS sequence"/>
</dbReference>
<gene>
    <name evidence="2" type="ORF">DDZ16_06555</name>
</gene>
<evidence type="ECO:0000256" key="1">
    <source>
        <dbReference type="SAM" id="MobiDB-lite"/>
    </source>
</evidence>
<accession>A0A2U2BAC5</accession>
<dbReference type="AlphaFoldDB" id="A0A2U2BAC5"/>
<dbReference type="OrthoDB" id="9795766at2"/>
<evidence type="ECO:0008006" key="4">
    <source>
        <dbReference type="Google" id="ProtNLM"/>
    </source>
</evidence>
<evidence type="ECO:0000313" key="2">
    <source>
        <dbReference type="EMBL" id="PWE00020.1"/>
    </source>
</evidence>
<reference evidence="2 3" key="1">
    <citation type="submission" date="2018-05" db="EMBL/GenBank/DDBJ databases">
        <title>Marinilabilia rubrum sp. nov., isolated from saltern sediment.</title>
        <authorList>
            <person name="Zhang R."/>
        </authorList>
    </citation>
    <scope>NUCLEOTIDE SEQUENCE [LARGE SCALE GENOMIC DNA]</scope>
    <source>
        <strain evidence="2 3">WTE16</strain>
    </source>
</reference>
<organism evidence="2 3">
    <name type="scientific">Marinilabilia rubra</name>
    <dbReference type="NCBI Taxonomy" id="2162893"/>
    <lineage>
        <taxon>Bacteria</taxon>
        <taxon>Pseudomonadati</taxon>
        <taxon>Bacteroidota</taxon>
        <taxon>Bacteroidia</taxon>
        <taxon>Marinilabiliales</taxon>
        <taxon>Marinilabiliaceae</taxon>
        <taxon>Marinilabilia</taxon>
    </lineage>
</organism>
<comment type="caution">
    <text evidence="2">The sequence shown here is derived from an EMBL/GenBank/DDBJ whole genome shotgun (WGS) entry which is preliminary data.</text>
</comment>
<proteinExistence type="predicted"/>
<dbReference type="EMBL" id="QEWP01000004">
    <property type="protein sequence ID" value="PWE00020.1"/>
    <property type="molecule type" value="Genomic_DNA"/>
</dbReference>